<proteinExistence type="predicted"/>
<gene>
    <name evidence="1" type="ORF">F5890DRAFT_1559746</name>
</gene>
<comment type="caution">
    <text evidence="1">The sequence shown here is derived from an EMBL/GenBank/DDBJ whole genome shotgun (WGS) entry which is preliminary data.</text>
</comment>
<name>A0AA38UMI0_9AGAR</name>
<evidence type="ECO:0000313" key="1">
    <source>
        <dbReference type="EMBL" id="KAJ3978746.1"/>
    </source>
</evidence>
<sequence>MRTTDAHDRNMRASWTKAHFGFWDSKPEAELLYRYWKPKEWKMGKRDSPIRWLSIYKTTEMSGLRLSQQLIQMRNWKRFAQEDLQRPFRAAARGKVDPPLVALVVGSEDTALETESALLSTSTAKLANDVKITKPVPSVVVNPIMHSPGNVETNPLSKKFNDLAFSHFLAYTDFSSSVIAHHPFPNTPPEYIEIYECTTILS</sequence>
<reference evidence="1" key="1">
    <citation type="submission" date="2022-08" db="EMBL/GenBank/DDBJ databases">
        <authorList>
            <consortium name="DOE Joint Genome Institute"/>
            <person name="Min B."/>
            <person name="Riley R."/>
            <person name="Sierra-Patev S."/>
            <person name="Naranjo-Ortiz M."/>
            <person name="Looney B."/>
            <person name="Konkel Z."/>
            <person name="Slot J.C."/>
            <person name="Sakamoto Y."/>
            <person name="Steenwyk J.L."/>
            <person name="Rokas A."/>
            <person name="Carro J."/>
            <person name="Camarero S."/>
            <person name="Ferreira P."/>
            <person name="Molpeceres G."/>
            <person name="Ruiz-Duenas F.J."/>
            <person name="Serrano A."/>
            <person name="Henrissat B."/>
            <person name="Drula E."/>
            <person name="Hughes K.W."/>
            <person name="Mata J.L."/>
            <person name="Ishikawa N.K."/>
            <person name="Vargas-Isla R."/>
            <person name="Ushijima S."/>
            <person name="Smith C.A."/>
            <person name="Ahrendt S."/>
            <person name="Andreopoulos W."/>
            <person name="He G."/>
            <person name="Labutti K."/>
            <person name="Lipzen A."/>
            <person name="Ng V."/>
            <person name="Sandor L."/>
            <person name="Barry K."/>
            <person name="Martinez A.T."/>
            <person name="Xiao Y."/>
            <person name="Gibbons J.G."/>
            <person name="Terashima K."/>
            <person name="Hibbett D.S."/>
            <person name="Grigoriev I.V."/>
        </authorList>
    </citation>
    <scope>NUCLEOTIDE SEQUENCE</scope>
    <source>
        <strain evidence="1">TFB7829</strain>
    </source>
</reference>
<dbReference type="EMBL" id="MU802750">
    <property type="protein sequence ID" value="KAJ3978746.1"/>
    <property type="molecule type" value="Genomic_DNA"/>
</dbReference>
<evidence type="ECO:0000313" key="2">
    <source>
        <dbReference type="Proteomes" id="UP001163850"/>
    </source>
</evidence>
<dbReference type="AlphaFoldDB" id="A0AA38UMI0"/>
<dbReference type="Proteomes" id="UP001163850">
    <property type="component" value="Unassembled WGS sequence"/>
</dbReference>
<accession>A0AA38UMI0</accession>
<organism evidence="1 2">
    <name type="scientific">Lentinula detonsa</name>
    <dbReference type="NCBI Taxonomy" id="2804962"/>
    <lineage>
        <taxon>Eukaryota</taxon>
        <taxon>Fungi</taxon>
        <taxon>Dikarya</taxon>
        <taxon>Basidiomycota</taxon>
        <taxon>Agaricomycotina</taxon>
        <taxon>Agaricomycetes</taxon>
        <taxon>Agaricomycetidae</taxon>
        <taxon>Agaricales</taxon>
        <taxon>Marasmiineae</taxon>
        <taxon>Omphalotaceae</taxon>
        <taxon>Lentinula</taxon>
    </lineage>
</organism>
<protein>
    <submittedName>
        <fullName evidence="1">Uncharacterized protein</fullName>
    </submittedName>
</protein>